<comment type="caution">
    <text evidence="1">The sequence shown here is derived from an EMBL/GenBank/DDBJ whole genome shotgun (WGS) entry which is preliminary data.</text>
</comment>
<sequence length="164" mass="19280">MRAEIPSSIENPRLHEIVTKCSTHGPCGIDYLGTPFMEAGQCKKMFPKEFQTETTMNVSGYPLYRRRPGDTAYVRGREMDNRFVVPYNPYLLLNAHINVEIFTCLRAVKYIYEYIYKRFDCANMVLTAGQIQHNEIENYIYARNVSAHEAMWQFLESHIHYRSH</sequence>
<dbReference type="Proteomes" id="UP000499080">
    <property type="component" value="Unassembled WGS sequence"/>
</dbReference>
<dbReference type="EMBL" id="BGPR01000173">
    <property type="protein sequence ID" value="GBM01800.1"/>
    <property type="molecule type" value="Genomic_DNA"/>
</dbReference>
<name>A0A4Y2CC33_ARAVE</name>
<dbReference type="AlphaFoldDB" id="A0A4Y2CC33"/>
<gene>
    <name evidence="1" type="ORF">AVEN_205464_1</name>
</gene>
<keyword evidence="2" id="KW-1185">Reference proteome</keyword>
<proteinExistence type="predicted"/>
<dbReference type="OrthoDB" id="1728974at2759"/>
<accession>A0A4Y2CC33</accession>
<evidence type="ECO:0000313" key="1">
    <source>
        <dbReference type="EMBL" id="GBM01800.1"/>
    </source>
</evidence>
<evidence type="ECO:0000313" key="2">
    <source>
        <dbReference type="Proteomes" id="UP000499080"/>
    </source>
</evidence>
<protein>
    <recommendedName>
        <fullName evidence="3">Helitron helicase-like domain-containing protein</fullName>
    </recommendedName>
</protein>
<evidence type="ECO:0008006" key="3">
    <source>
        <dbReference type="Google" id="ProtNLM"/>
    </source>
</evidence>
<dbReference type="PANTHER" id="PTHR10492">
    <property type="match status" value="1"/>
</dbReference>
<organism evidence="1 2">
    <name type="scientific">Araneus ventricosus</name>
    <name type="common">Orbweaver spider</name>
    <name type="synonym">Epeira ventricosa</name>
    <dbReference type="NCBI Taxonomy" id="182803"/>
    <lineage>
        <taxon>Eukaryota</taxon>
        <taxon>Metazoa</taxon>
        <taxon>Ecdysozoa</taxon>
        <taxon>Arthropoda</taxon>
        <taxon>Chelicerata</taxon>
        <taxon>Arachnida</taxon>
        <taxon>Araneae</taxon>
        <taxon>Araneomorphae</taxon>
        <taxon>Entelegynae</taxon>
        <taxon>Araneoidea</taxon>
        <taxon>Araneidae</taxon>
        <taxon>Araneus</taxon>
    </lineage>
</organism>
<dbReference type="PANTHER" id="PTHR10492:SF57">
    <property type="entry name" value="ATP-DEPENDENT DNA HELICASE"/>
    <property type="match status" value="1"/>
</dbReference>
<reference evidence="1 2" key="1">
    <citation type="journal article" date="2019" name="Sci. Rep.">
        <title>Orb-weaving spider Araneus ventricosus genome elucidates the spidroin gene catalogue.</title>
        <authorList>
            <person name="Kono N."/>
            <person name="Nakamura H."/>
            <person name="Ohtoshi R."/>
            <person name="Moran D.A.P."/>
            <person name="Shinohara A."/>
            <person name="Yoshida Y."/>
            <person name="Fujiwara M."/>
            <person name="Mori M."/>
            <person name="Tomita M."/>
            <person name="Arakawa K."/>
        </authorList>
    </citation>
    <scope>NUCLEOTIDE SEQUENCE [LARGE SCALE GENOMIC DNA]</scope>
</reference>